<name>A0AAV6U6V7_9ARAC</name>
<evidence type="ECO:0000313" key="1">
    <source>
        <dbReference type="EMBL" id="KAG8179777.1"/>
    </source>
</evidence>
<keyword evidence="2" id="KW-1185">Reference proteome</keyword>
<proteinExistence type="predicted"/>
<dbReference type="EMBL" id="JAFNEN010000603">
    <property type="protein sequence ID" value="KAG8179777.1"/>
    <property type="molecule type" value="Genomic_DNA"/>
</dbReference>
<sequence>MCVDLCHCLNKSYDRESKIRFLYAVAERPFRMKNESSLPHLRRRPYLSFALPFSTDSPGHGRPIKMTDWSKTFS</sequence>
<evidence type="ECO:0000313" key="2">
    <source>
        <dbReference type="Proteomes" id="UP000827092"/>
    </source>
</evidence>
<gene>
    <name evidence="1" type="ORF">JTE90_002818</name>
</gene>
<dbReference type="Proteomes" id="UP000827092">
    <property type="component" value="Unassembled WGS sequence"/>
</dbReference>
<reference evidence="1 2" key="1">
    <citation type="journal article" date="2022" name="Nat. Ecol. Evol.">
        <title>A masculinizing supergene underlies an exaggerated male reproductive morph in a spider.</title>
        <authorList>
            <person name="Hendrickx F."/>
            <person name="De Corte Z."/>
            <person name="Sonet G."/>
            <person name="Van Belleghem S.M."/>
            <person name="Kostlbacher S."/>
            <person name="Vangestel C."/>
        </authorList>
    </citation>
    <scope>NUCLEOTIDE SEQUENCE [LARGE SCALE GENOMIC DNA]</scope>
    <source>
        <strain evidence="1">W744_W776</strain>
    </source>
</reference>
<dbReference type="AlphaFoldDB" id="A0AAV6U6V7"/>
<accession>A0AAV6U6V7</accession>
<protein>
    <submittedName>
        <fullName evidence="1">Uncharacterized protein</fullName>
    </submittedName>
</protein>
<comment type="caution">
    <text evidence="1">The sequence shown here is derived from an EMBL/GenBank/DDBJ whole genome shotgun (WGS) entry which is preliminary data.</text>
</comment>
<organism evidence="1 2">
    <name type="scientific">Oedothorax gibbosus</name>
    <dbReference type="NCBI Taxonomy" id="931172"/>
    <lineage>
        <taxon>Eukaryota</taxon>
        <taxon>Metazoa</taxon>
        <taxon>Ecdysozoa</taxon>
        <taxon>Arthropoda</taxon>
        <taxon>Chelicerata</taxon>
        <taxon>Arachnida</taxon>
        <taxon>Araneae</taxon>
        <taxon>Araneomorphae</taxon>
        <taxon>Entelegynae</taxon>
        <taxon>Araneoidea</taxon>
        <taxon>Linyphiidae</taxon>
        <taxon>Erigoninae</taxon>
        <taxon>Oedothorax</taxon>
    </lineage>
</organism>